<gene>
    <name evidence="1" type="ORF">BYL167_LOCUS65746</name>
    <name evidence="2" type="ORF">GIL414_LOCUS74935</name>
</gene>
<reference evidence="1" key="1">
    <citation type="submission" date="2021-02" db="EMBL/GenBank/DDBJ databases">
        <authorList>
            <person name="Nowell W R."/>
        </authorList>
    </citation>
    <scope>NUCLEOTIDE SEQUENCE</scope>
</reference>
<dbReference type="AlphaFoldDB" id="A0A8S3F995"/>
<dbReference type="EMBL" id="CAJOBH010241644">
    <property type="protein sequence ID" value="CAF5111418.1"/>
    <property type="molecule type" value="Genomic_DNA"/>
</dbReference>
<accession>A0A8S3F995</accession>
<comment type="caution">
    <text evidence="1">The sequence shown here is derived from an EMBL/GenBank/DDBJ whole genome shotgun (WGS) entry which is preliminary data.</text>
</comment>
<protein>
    <submittedName>
        <fullName evidence="1">Uncharacterized protein</fullName>
    </submittedName>
</protein>
<sequence>MKEDRLALFKDRKQELIEEVKNKETYAVAKTILEKYGETITADLQLPPPLTESINRDLRQRVTVRPTIPGSDKPVVSGRTFLLSK</sequence>
<organism evidence="1 3">
    <name type="scientific">Rotaria magnacalcarata</name>
    <dbReference type="NCBI Taxonomy" id="392030"/>
    <lineage>
        <taxon>Eukaryota</taxon>
        <taxon>Metazoa</taxon>
        <taxon>Spiralia</taxon>
        <taxon>Gnathifera</taxon>
        <taxon>Rotifera</taxon>
        <taxon>Eurotatoria</taxon>
        <taxon>Bdelloidea</taxon>
        <taxon>Philodinida</taxon>
        <taxon>Philodinidae</taxon>
        <taxon>Rotaria</taxon>
    </lineage>
</organism>
<evidence type="ECO:0000313" key="3">
    <source>
        <dbReference type="Proteomes" id="UP000681967"/>
    </source>
</evidence>
<evidence type="ECO:0000313" key="2">
    <source>
        <dbReference type="EMBL" id="CAF5196098.1"/>
    </source>
</evidence>
<dbReference type="Proteomes" id="UP000681720">
    <property type="component" value="Unassembled WGS sequence"/>
</dbReference>
<evidence type="ECO:0000313" key="1">
    <source>
        <dbReference type="EMBL" id="CAF5111418.1"/>
    </source>
</evidence>
<name>A0A8S3F995_9BILA</name>
<dbReference type="Proteomes" id="UP000681967">
    <property type="component" value="Unassembled WGS sequence"/>
</dbReference>
<dbReference type="EMBL" id="CAJOBJ010341934">
    <property type="protein sequence ID" value="CAF5196098.1"/>
    <property type="molecule type" value="Genomic_DNA"/>
</dbReference>
<proteinExistence type="predicted"/>